<evidence type="ECO:0000313" key="5">
    <source>
        <dbReference type="EMBL" id="SZX63359.1"/>
    </source>
</evidence>
<evidence type="ECO:0000313" key="7">
    <source>
        <dbReference type="Proteomes" id="UP000256970"/>
    </source>
</evidence>
<dbReference type="SUPFAM" id="SSF52047">
    <property type="entry name" value="RNI-like"/>
    <property type="match status" value="1"/>
</dbReference>
<evidence type="ECO:0000256" key="1">
    <source>
        <dbReference type="ARBA" id="ARBA00004430"/>
    </source>
</evidence>
<evidence type="ECO:0000256" key="2">
    <source>
        <dbReference type="ARBA" id="ARBA00022614"/>
    </source>
</evidence>
<dbReference type="SUPFAM" id="SSF52058">
    <property type="entry name" value="L domain-like"/>
    <property type="match status" value="1"/>
</dbReference>
<feature type="region of interest" description="Disordered" evidence="4">
    <location>
        <begin position="379"/>
        <end position="439"/>
    </location>
</feature>
<dbReference type="AlphaFoldDB" id="A0A383WDQ2"/>
<accession>A0A383WDQ2</accession>
<keyword evidence="7" id="KW-1185">Reference proteome</keyword>
<name>A0A383WDQ2_TETOB</name>
<evidence type="ECO:0000256" key="3">
    <source>
        <dbReference type="ARBA" id="ARBA00022737"/>
    </source>
</evidence>
<evidence type="ECO:0000313" key="6">
    <source>
        <dbReference type="EMBL" id="SZX75390.1"/>
    </source>
</evidence>
<feature type="compositionally biased region" description="Basic residues" evidence="4">
    <location>
        <begin position="388"/>
        <end position="400"/>
    </location>
</feature>
<evidence type="ECO:0000256" key="4">
    <source>
        <dbReference type="SAM" id="MobiDB-lite"/>
    </source>
</evidence>
<comment type="subcellular location">
    <subcellularLocation>
        <location evidence="1">Cytoplasm</location>
        <location evidence="1">Cytoskeleton</location>
        <location evidence="1">Cilium axoneme</location>
    </subcellularLocation>
</comment>
<reference evidence="6 7" key="1">
    <citation type="submission" date="2016-10" db="EMBL/GenBank/DDBJ databases">
        <authorList>
            <person name="Cai Z."/>
        </authorList>
    </citation>
    <scope>NUCLEOTIDE SEQUENCE [LARGE SCALE GENOMIC DNA]</scope>
</reference>
<protein>
    <submittedName>
        <fullName evidence="6">Uncharacterized protein</fullName>
    </submittedName>
</protein>
<feature type="compositionally biased region" description="Low complexity" evidence="4">
    <location>
        <begin position="401"/>
        <end position="436"/>
    </location>
</feature>
<dbReference type="Proteomes" id="UP000256970">
    <property type="component" value="Unassembled WGS sequence"/>
</dbReference>
<dbReference type="PANTHER" id="PTHR48051">
    <property type="match status" value="1"/>
</dbReference>
<keyword evidence="3" id="KW-0677">Repeat</keyword>
<organism evidence="6 7">
    <name type="scientific">Tetradesmus obliquus</name>
    <name type="common">Green alga</name>
    <name type="synonym">Acutodesmus obliquus</name>
    <dbReference type="NCBI Taxonomy" id="3088"/>
    <lineage>
        <taxon>Eukaryota</taxon>
        <taxon>Viridiplantae</taxon>
        <taxon>Chlorophyta</taxon>
        <taxon>core chlorophytes</taxon>
        <taxon>Chlorophyceae</taxon>
        <taxon>CS clade</taxon>
        <taxon>Sphaeropleales</taxon>
        <taxon>Scenedesmaceae</taxon>
        <taxon>Tetradesmus</taxon>
    </lineage>
</organism>
<dbReference type="InterPro" id="IPR032675">
    <property type="entry name" value="LRR_dom_sf"/>
</dbReference>
<dbReference type="EMBL" id="FNXT01001231">
    <property type="protein sequence ID" value="SZX75390.1"/>
    <property type="molecule type" value="Genomic_DNA"/>
</dbReference>
<proteinExistence type="predicted"/>
<dbReference type="Gene3D" id="3.80.10.10">
    <property type="entry name" value="Ribonuclease Inhibitor"/>
    <property type="match status" value="2"/>
</dbReference>
<dbReference type="InterPro" id="IPR050216">
    <property type="entry name" value="LRR_domain-containing"/>
</dbReference>
<feature type="region of interest" description="Disordered" evidence="4">
    <location>
        <begin position="88"/>
        <end position="119"/>
    </location>
</feature>
<gene>
    <name evidence="6" type="ORF">BQ4739_LOCUS15665</name>
    <name evidence="5" type="ORF">BQ4739_LOCUS3912</name>
</gene>
<dbReference type="STRING" id="3088.A0A383WDQ2"/>
<keyword evidence="2" id="KW-0433">Leucine-rich repeat</keyword>
<dbReference type="GO" id="GO:0005930">
    <property type="term" value="C:axoneme"/>
    <property type="evidence" value="ECO:0007669"/>
    <property type="project" value="UniProtKB-SubCell"/>
</dbReference>
<dbReference type="EMBL" id="FNXT01000308">
    <property type="protein sequence ID" value="SZX63359.1"/>
    <property type="molecule type" value="Genomic_DNA"/>
</dbReference>
<sequence length="753" mass="77977">MEYDTVSPATSATDDVLLCVLKQLASWGPQTAQKAATSRFIWFRNTLPLVCQRWHRLVLGTPGLWSSIIIDPSAEALHVKRSTRQDASATYDDLQRAGSGTSTPVNRGASPVLGSSPESDTGGYWTSHYAPYQVSLGLPGGSPPASIARQHLSRLSLSRHHHHRCSLSAQAVLTWLQGHPAVVSGTARLLLDLSHHSYHDFDRQALEQLLGALPQLASVCLVGAVEGTDAYEPLGRLRCLAALELCCASQACLDGGLLALGFLPRLTSLSVSLDIHPASPAALSELPAGLASLKLGSMWLEGLPAQLGELTDLTSITLERCQLESNPMPLLLTLPQLAAVTLRNASRPTPNSSEACQLLPMTQHQQQLAQLQEAAAAAAAAAGSAGQHGRRHHQRHHHHTAASSSSSSTGGARRGFGSRLRGLRGSAGSSTAAGSSNLPSSMLTNTSITSLSLVDMGLQQLPSCVSQLVALQDLNLALNHDLGLNPGACLPAELAHLQRLQGICLGHCSLGQLPPVLALLTGLTRLELQGNALSVPGFGAQLSPDTLPGFRHSLRVLDLGGQGSSRGRMRGIPSWVGSCKLLKELRLGSHCLAHCSSSSSSSINPSSSSTLVRAEAGNSSMHSASFGSTGSAAAAAARSAANGAAAAPAGSSSPGASGYYTPSLTHSPGSSSSSLARGSTGLTAAAAAGPNAAAAAAAGECWLGLLQLPGLLPQLQVLSIEGGMWEHRAVREALALVRQLERQGSTLQVVLPL</sequence>
<dbReference type="PANTHER" id="PTHR48051:SF46">
    <property type="entry name" value="LEUCINE RICH REPEAT-CONTAINING DOMAIN PROTEIN"/>
    <property type="match status" value="1"/>
</dbReference>